<keyword evidence="2" id="KW-1185">Reference proteome</keyword>
<evidence type="ECO:0000313" key="2">
    <source>
        <dbReference type="Proteomes" id="UP001430953"/>
    </source>
</evidence>
<dbReference type="AlphaFoldDB" id="A0AAW2GCN6"/>
<dbReference type="EMBL" id="JADYXP020000004">
    <property type="protein sequence ID" value="KAL0125976.1"/>
    <property type="molecule type" value="Genomic_DNA"/>
</dbReference>
<reference evidence="1 2" key="1">
    <citation type="submission" date="2023-03" db="EMBL/GenBank/DDBJ databases">
        <title>High recombination rates correlate with genetic variation in Cardiocondyla obscurior ants.</title>
        <authorList>
            <person name="Errbii M."/>
        </authorList>
    </citation>
    <scope>NUCLEOTIDE SEQUENCE [LARGE SCALE GENOMIC DNA]</scope>
    <source>
        <strain evidence="1">Alpha-2009</strain>
        <tissue evidence="1">Whole body</tissue>
    </source>
</reference>
<evidence type="ECO:0000313" key="1">
    <source>
        <dbReference type="EMBL" id="KAL0125976.1"/>
    </source>
</evidence>
<sequence length="91" mass="10596">MKRSIIRNLSKKSFAVLMVIKTYRSKIESILSLKIYRDCLGYFFHPTKLYNTRVKKINICVFSVSSSDVRLEKPSIYCNPMYLVVLVGEPL</sequence>
<gene>
    <name evidence="1" type="ORF">PUN28_004798</name>
</gene>
<proteinExistence type="predicted"/>
<protein>
    <submittedName>
        <fullName evidence="1">Uncharacterized protein</fullName>
    </submittedName>
</protein>
<dbReference type="Proteomes" id="UP001430953">
    <property type="component" value="Unassembled WGS sequence"/>
</dbReference>
<comment type="caution">
    <text evidence="1">The sequence shown here is derived from an EMBL/GenBank/DDBJ whole genome shotgun (WGS) entry which is preliminary data.</text>
</comment>
<organism evidence="1 2">
    <name type="scientific">Cardiocondyla obscurior</name>
    <dbReference type="NCBI Taxonomy" id="286306"/>
    <lineage>
        <taxon>Eukaryota</taxon>
        <taxon>Metazoa</taxon>
        <taxon>Ecdysozoa</taxon>
        <taxon>Arthropoda</taxon>
        <taxon>Hexapoda</taxon>
        <taxon>Insecta</taxon>
        <taxon>Pterygota</taxon>
        <taxon>Neoptera</taxon>
        <taxon>Endopterygota</taxon>
        <taxon>Hymenoptera</taxon>
        <taxon>Apocrita</taxon>
        <taxon>Aculeata</taxon>
        <taxon>Formicoidea</taxon>
        <taxon>Formicidae</taxon>
        <taxon>Myrmicinae</taxon>
        <taxon>Cardiocondyla</taxon>
    </lineage>
</organism>
<accession>A0AAW2GCN6</accession>
<name>A0AAW2GCN6_9HYME</name>